<reference evidence="1 2" key="1">
    <citation type="submission" date="2021-06" db="EMBL/GenBank/DDBJ databases">
        <title>Clostridia strains as spoilage organisms.</title>
        <authorList>
            <person name="Wambui J."/>
            <person name="Stephan R."/>
            <person name="Stevens M.J.A."/>
        </authorList>
    </citation>
    <scope>NUCLEOTIDE SEQUENCE [LARGE SCALE GENOMIC DNA]</scope>
    <source>
        <strain evidence="1 2">DSM 14204</strain>
    </source>
</reference>
<dbReference type="Proteomes" id="UP000776252">
    <property type="component" value="Unassembled WGS sequence"/>
</dbReference>
<accession>A0ABS6BVX8</accession>
<evidence type="ECO:0000313" key="2">
    <source>
        <dbReference type="Proteomes" id="UP000776252"/>
    </source>
</evidence>
<evidence type="ECO:0000313" key="1">
    <source>
        <dbReference type="EMBL" id="MBU3161081.1"/>
    </source>
</evidence>
<protein>
    <submittedName>
        <fullName evidence="1">Uncharacterized protein</fullName>
    </submittedName>
</protein>
<sequence>MAEKVLNETICLKQYISKKEYKEINELEKICRLLDRSNLKLELDYKLIEPSPTYRGWVILI</sequence>
<dbReference type="RefSeq" id="WP_216150739.1">
    <property type="nucleotide sequence ID" value="NZ_JAHLDV010000046.1"/>
</dbReference>
<keyword evidence="2" id="KW-1185">Reference proteome</keyword>
<gene>
    <name evidence="1" type="ORF">KPL37_15255</name>
</gene>
<comment type="caution">
    <text evidence="1">The sequence shown here is derived from an EMBL/GenBank/DDBJ whole genome shotgun (WGS) entry which is preliminary data.</text>
</comment>
<name>A0ABS6BVX8_9CLOT</name>
<dbReference type="EMBL" id="JAHLDV010000046">
    <property type="protein sequence ID" value="MBU3161081.1"/>
    <property type="molecule type" value="Genomic_DNA"/>
</dbReference>
<organism evidence="1 2">
    <name type="scientific">Clostridium frigoris</name>
    <dbReference type="NCBI Taxonomy" id="205327"/>
    <lineage>
        <taxon>Bacteria</taxon>
        <taxon>Bacillati</taxon>
        <taxon>Bacillota</taxon>
        <taxon>Clostridia</taxon>
        <taxon>Eubacteriales</taxon>
        <taxon>Clostridiaceae</taxon>
        <taxon>Clostridium</taxon>
    </lineage>
</organism>
<proteinExistence type="predicted"/>